<keyword evidence="2" id="KW-1185">Reference proteome</keyword>
<dbReference type="SUPFAM" id="SSF53474">
    <property type="entry name" value="alpha/beta-Hydrolases"/>
    <property type="match status" value="1"/>
</dbReference>
<evidence type="ECO:0000313" key="1">
    <source>
        <dbReference type="EMBL" id="PAU72999.1"/>
    </source>
</evidence>
<dbReference type="Proteomes" id="UP000218675">
    <property type="component" value="Unassembled WGS sequence"/>
</dbReference>
<comment type="caution">
    <text evidence="1">The sequence shown here is derived from an EMBL/GenBank/DDBJ whole genome shotgun (WGS) entry which is preliminary data.</text>
</comment>
<sequence length="365" mass="41921">MLSTQQEIVFNEDFSITRHLPNKIKSDVIVISFDTITGGLSRKGFATDFLINNGIESFFVSHRRHSFYQGLSQSTFRDIMLDHLYGKEVFTYGSSLGGYAAIYYASSINAQPIALAPQCSIDPIHKETPYSKYKEVFTHEVLCEKSNKTLKIPIIAYDPLFIKDKCFIDERVKKAYPESVFLEVANGGHSIAETLKNSHVLKKFFFYSISGFVDSLRKLDVDAEKNPYYAGKLAGEAWHNKNYSESNRLLKKAFIYGGNKQCLGVYNLLVERRVANFKLDQEDISGAVRDSVIRQFSLKESEGASYYNQLLNLYKMHDYLIDYRSALDVVKFMRFSFPTDKNIVDLLNYAEKKFLFWSGISLNRY</sequence>
<evidence type="ECO:0008006" key="3">
    <source>
        <dbReference type="Google" id="ProtNLM"/>
    </source>
</evidence>
<accession>A0ABX4HKG4</accession>
<proteinExistence type="predicted"/>
<dbReference type="EMBL" id="NSKA01000002">
    <property type="protein sequence ID" value="PAU72999.1"/>
    <property type="molecule type" value="Genomic_DNA"/>
</dbReference>
<protein>
    <recommendedName>
        <fullName evidence="3">Alpha/beta hydrolase</fullName>
    </recommendedName>
</protein>
<dbReference type="InterPro" id="IPR029058">
    <property type="entry name" value="AB_hydrolase_fold"/>
</dbReference>
<evidence type="ECO:0000313" key="2">
    <source>
        <dbReference type="Proteomes" id="UP000218675"/>
    </source>
</evidence>
<dbReference type="RefSeq" id="WP_095603277.1">
    <property type="nucleotide sequence ID" value="NZ_NSKA01000002.1"/>
</dbReference>
<name>A0ABX4HKG4_9GAMM</name>
<reference evidence="1 2" key="1">
    <citation type="submission" date="2017-08" db="EMBL/GenBank/DDBJ databases">
        <title>Halomonas binhaiensis sp. nov., isolated from saline alkaline soil.</title>
        <authorList>
            <person name="Wang D."/>
            <person name="Zhang G."/>
        </authorList>
    </citation>
    <scope>NUCLEOTIDE SEQUENCE [LARGE SCALE GENOMIC DNA]</scope>
    <source>
        <strain evidence="1 2">WN018</strain>
    </source>
</reference>
<gene>
    <name evidence="1" type="ORF">CK497_07760</name>
</gene>
<organism evidence="1 2">
    <name type="scientific">Vreelandella alkaliphila</name>
    <dbReference type="NCBI Taxonomy" id="272774"/>
    <lineage>
        <taxon>Bacteria</taxon>
        <taxon>Pseudomonadati</taxon>
        <taxon>Pseudomonadota</taxon>
        <taxon>Gammaproteobacteria</taxon>
        <taxon>Oceanospirillales</taxon>
        <taxon>Halomonadaceae</taxon>
        <taxon>Vreelandella</taxon>
    </lineage>
</organism>